<dbReference type="GO" id="GO:0016174">
    <property type="term" value="F:NAD(P)H oxidase H2O2-forming activity"/>
    <property type="evidence" value="ECO:0007669"/>
    <property type="project" value="TreeGrafter"/>
</dbReference>
<comment type="caution">
    <text evidence="9">The sequence shown here is derived from an EMBL/GenBank/DDBJ whole genome shotgun (WGS) entry which is preliminary data.</text>
</comment>
<gene>
    <name evidence="9" type="ORF">RJ641_008587</name>
</gene>
<dbReference type="Pfam" id="PF01794">
    <property type="entry name" value="Ferric_reduct"/>
    <property type="match status" value="1"/>
</dbReference>
<reference evidence="9 10" key="1">
    <citation type="submission" date="2023-12" db="EMBL/GenBank/DDBJ databases">
        <title>A high-quality genome assembly for Dillenia turbinata (Dilleniales).</title>
        <authorList>
            <person name="Chanderbali A."/>
        </authorList>
    </citation>
    <scope>NUCLEOTIDE SEQUENCE [LARGE SCALE GENOMIC DNA]</scope>
    <source>
        <strain evidence="9">LSX21</strain>
        <tissue evidence="9">Leaf</tissue>
    </source>
</reference>
<evidence type="ECO:0000313" key="10">
    <source>
        <dbReference type="Proteomes" id="UP001370490"/>
    </source>
</evidence>
<evidence type="ECO:0000256" key="1">
    <source>
        <dbReference type="ARBA" id="ARBA00004141"/>
    </source>
</evidence>
<dbReference type="GO" id="GO:0005886">
    <property type="term" value="C:plasma membrane"/>
    <property type="evidence" value="ECO:0007669"/>
    <property type="project" value="TreeGrafter"/>
</dbReference>
<dbReference type="PANTHER" id="PTHR11972:SF54">
    <property type="entry name" value="RESPIRATORY BURST OXIDASE HOMOLOG PROTEIN J-RELATED"/>
    <property type="match status" value="1"/>
</dbReference>
<keyword evidence="2 7" id="KW-0812">Transmembrane</keyword>
<feature type="transmembrane region" description="Helical" evidence="7">
    <location>
        <begin position="133"/>
        <end position="156"/>
    </location>
</feature>
<dbReference type="PANTHER" id="PTHR11972">
    <property type="entry name" value="NADPH OXIDASE"/>
    <property type="match status" value="1"/>
</dbReference>
<feature type="non-terminal residue" evidence="9">
    <location>
        <position position="347"/>
    </location>
</feature>
<dbReference type="InterPro" id="IPR013130">
    <property type="entry name" value="Fe3_Rdtase_TM_dom"/>
</dbReference>
<evidence type="ECO:0000313" key="9">
    <source>
        <dbReference type="EMBL" id="KAK6926868.1"/>
    </source>
</evidence>
<keyword evidence="4" id="KW-0560">Oxidoreductase</keyword>
<keyword evidence="5 7" id="KW-0472">Membrane</keyword>
<evidence type="ECO:0000256" key="3">
    <source>
        <dbReference type="ARBA" id="ARBA00022989"/>
    </source>
</evidence>
<dbReference type="AlphaFoldDB" id="A0AAN8ZAW7"/>
<dbReference type="Proteomes" id="UP001370490">
    <property type="component" value="Unassembled WGS sequence"/>
</dbReference>
<proteinExistence type="predicted"/>
<dbReference type="InterPro" id="IPR050369">
    <property type="entry name" value="RBOH/FRE"/>
</dbReference>
<accession>A0AAN8ZAW7</accession>
<evidence type="ECO:0000256" key="7">
    <source>
        <dbReference type="SAM" id="Phobius"/>
    </source>
</evidence>
<evidence type="ECO:0000256" key="6">
    <source>
        <dbReference type="SAM" id="MobiDB-lite"/>
    </source>
</evidence>
<organism evidence="9 10">
    <name type="scientific">Dillenia turbinata</name>
    <dbReference type="NCBI Taxonomy" id="194707"/>
    <lineage>
        <taxon>Eukaryota</taxon>
        <taxon>Viridiplantae</taxon>
        <taxon>Streptophyta</taxon>
        <taxon>Embryophyta</taxon>
        <taxon>Tracheophyta</taxon>
        <taxon>Spermatophyta</taxon>
        <taxon>Magnoliopsida</taxon>
        <taxon>eudicotyledons</taxon>
        <taxon>Gunneridae</taxon>
        <taxon>Pentapetalae</taxon>
        <taxon>Dilleniales</taxon>
        <taxon>Dilleniaceae</taxon>
        <taxon>Dillenia</taxon>
    </lineage>
</organism>
<comment type="subcellular location">
    <subcellularLocation>
        <location evidence="1">Membrane</location>
        <topology evidence="1">Multi-pass membrane protein</topology>
    </subcellularLocation>
</comment>
<evidence type="ECO:0000259" key="8">
    <source>
        <dbReference type="Pfam" id="PF01794"/>
    </source>
</evidence>
<keyword evidence="3 7" id="KW-1133">Transmembrane helix</keyword>
<protein>
    <submittedName>
        <fullName evidence="9">Ferric reductase transmembrane component-like domain</fullName>
    </submittedName>
</protein>
<sequence>MALILLPVYRRSLTKFISTFLRILDPFDDNINFHKMIALAIAIGVFLHTAMHGTCDFPRLTKCPNQKFISILGPKFNMQQPTYVDLLDSIQGTTGIFMILIMAFSFTEAKQYSFRRNVIKLPWPFHHLAGFSAFWYAHHLLVIAYTLLIIHACFLITTKDWRAKTTWMYAAVPILLYACERTLTSIHDHNHHVSIIKKTISTYPLSMDLAGYNFHRKCPSATHEQAIWIQHLGMTISVHIRTLGDWTTERKNKFAEVSEPPAPQQQKRGGSVRMQTKAFDQSEPRRRVLHNEADFHDSSSKDLMEHQFRNTRSLGIGATPMISILKDLLNHIKQNKANGVNMKTLVS</sequence>
<feature type="domain" description="Ferric oxidoreductase" evidence="8">
    <location>
        <begin position="20"/>
        <end position="148"/>
    </location>
</feature>
<name>A0AAN8ZAW7_9MAGN</name>
<evidence type="ECO:0000256" key="4">
    <source>
        <dbReference type="ARBA" id="ARBA00023002"/>
    </source>
</evidence>
<feature type="compositionally biased region" description="Basic and acidic residues" evidence="6">
    <location>
        <begin position="280"/>
        <end position="291"/>
    </location>
</feature>
<dbReference type="EMBL" id="JBAMMX010000015">
    <property type="protein sequence ID" value="KAK6926868.1"/>
    <property type="molecule type" value="Genomic_DNA"/>
</dbReference>
<keyword evidence="10" id="KW-1185">Reference proteome</keyword>
<evidence type="ECO:0000256" key="5">
    <source>
        <dbReference type="ARBA" id="ARBA00023136"/>
    </source>
</evidence>
<feature type="region of interest" description="Disordered" evidence="6">
    <location>
        <begin position="254"/>
        <end position="291"/>
    </location>
</feature>
<evidence type="ECO:0000256" key="2">
    <source>
        <dbReference type="ARBA" id="ARBA00022692"/>
    </source>
</evidence>